<sequence length="97" mass="10122">MNTSSGGVAAGQKMSKDQDVHSTREESAEDDSPLARETTAAGLAAYIAELSGELALMAERADFTMLGYFLRLARVEAETKASELATPAPTVDGSGRA</sequence>
<name>A0A2D2CUZ9_METT3</name>
<accession>A0A2D2CUZ9</accession>
<feature type="compositionally biased region" description="Basic and acidic residues" evidence="1">
    <location>
        <begin position="14"/>
        <end position="26"/>
    </location>
</feature>
<feature type="region of interest" description="Disordered" evidence="1">
    <location>
        <begin position="1"/>
        <end position="36"/>
    </location>
</feature>
<evidence type="ECO:0000256" key="1">
    <source>
        <dbReference type="SAM" id="MobiDB-lite"/>
    </source>
</evidence>
<reference evidence="3" key="1">
    <citation type="submission" date="2017-10" db="EMBL/GenBank/DDBJ databases">
        <title>Completed PacBio SMRT sequence of Methylosinus trichosporium OB3b reveals presence of a third large plasmid.</title>
        <authorList>
            <person name="Charles T.C."/>
            <person name="Lynch M.D.J."/>
            <person name="Heil J.R."/>
            <person name="Cheng J."/>
        </authorList>
    </citation>
    <scope>NUCLEOTIDE SEQUENCE [LARGE SCALE GENOMIC DNA]</scope>
    <source>
        <strain evidence="3">OB3b</strain>
    </source>
</reference>
<dbReference type="KEGG" id="mtw:CQW49_01080"/>
<dbReference type="Proteomes" id="UP000230709">
    <property type="component" value="Chromosome"/>
</dbReference>
<organism evidence="2 3">
    <name type="scientific">Methylosinus trichosporium (strain ATCC 35070 / NCIMB 11131 / UNIQEM 75 / OB3b)</name>
    <dbReference type="NCBI Taxonomy" id="595536"/>
    <lineage>
        <taxon>Bacteria</taxon>
        <taxon>Pseudomonadati</taxon>
        <taxon>Pseudomonadota</taxon>
        <taxon>Alphaproteobacteria</taxon>
        <taxon>Hyphomicrobiales</taxon>
        <taxon>Methylocystaceae</taxon>
        <taxon>Methylosinus</taxon>
    </lineage>
</organism>
<protein>
    <submittedName>
        <fullName evidence="2">Uncharacterized protein</fullName>
    </submittedName>
</protein>
<dbReference type="EMBL" id="CP023737">
    <property type="protein sequence ID" value="ATQ66641.1"/>
    <property type="molecule type" value="Genomic_DNA"/>
</dbReference>
<proteinExistence type="predicted"/>
<evidence type="ECO:0000313" key="2">
    <source>
        <dbReference type="EMBL" id="ATQ66641.1"/>
    </source>
</evidence>
<evidence type="ECO:0000313" key="3">
    <source>
        <dbReference type="Proteomes" id="UP000230709"/>
    </source>
</evidence>
<keyword evidence="3" id="KW-1185">Reference proteome</keyword>
<dbReference type="AlphaFoldDB" id="A0A2D2CUZ9"/>
<gene>
    <name evidence="2" type="ORF">CQW49_01080</name>
</gene>